<accession>A0A833SA03</accession>
<dbReference type="PANTHER" id="PTHR32440:SF0">
    <property type="entry name" value="PHOSPHATASE DCR2-RELATED"/>
    <property type="match status" value="1"/>
</dbReference>
<dbReference type="EMBL" id="WSZM01000587">
    <property type="protein sequence ID" value="KAF4031367.1"/>
    <property type="molecule type" value="Genomic_DNA"/>
</dbReference>
<gene>
    <name evidence="3" type="ORF">GN244_ATG16823</name>
</gene>
<dbReference type="Pfam" id="PF00149">
    <property type="entry name" value="Metallophos"/>
    <property type="match status" value="1"/>
</dbReference>
<dbReference type="PANTHER" id="PTHR32440">
    <property type="entry name" value="PHOSPHATASE DCR2-RELATED-RELATED"/>
    <property type="match status" value="1"/>
</dbReference>
<dbReference type="GO" id="GO:0005737">
    <property type="term" value="C:cytoplasm"/>
    <property type="evidence" value="ECO:0007669"/>
    <property type="project" value="TreeGrafter"/>
</dbReference>
<evidence type="ECO:0000313" key="4">
    <source>
        <dbReference type="Proteomes" id="UP000602510"/>
    </source>
</evidence>
<evidence type="ECO:0000259" key="2">
    <source>
        <dbReference type="Pfam" id="PF00149"/>
    </source>
</evidence>
<evidence type="ECO:0000256" key="1">
    <source>
        <dbReference type="SAM" id="Phobius"/>
    </source>
</evidence>
<dbReference type="Gene3D" id="3.60.21.10">
    <property type="match status" value="1"/>
</dbReference>
<dbReference type="FunFam" id="3.60.21.10:FF:000170">
    <property type="entry name" value="Metallophosphoesterase, phosphate-repressible"/>
    <property type="match status" value="1"/>
</dbReference>
<dbReference type="Proteomes" id="UP000602510">
    <property type="component" value="Unassembled WGS sequence"/>
</dbReference>
<comment type="caution">
    <text evidence="3">The sequence shown here is derived from an EMBL/GenBank/DDBJ whole genome shotgun (WGS) entry which is preliminary data.</text>
</comment>
<dbReference type="InterPro" id="IPR029052">
    <property type="entry name" value="Metallo-depent_PP-like"/>
</dbReference>
<keyword evidence="1" id="KW-1133">Transmembrane helix</keyword>
<feature type="transmembrane region" description="Helical" evidence="1">
    <location>
        <begin position="51"/>
        <end position="72"/>
    </location>
</feature>
<dbReference type="GO" id="GO:0016788">
    <property type="term" value="F:hydrolase activity, acting on ester bonds"/>
    <property type="evidence" value="ECO:0007669"/>
    <property type="project" value="TreeGrafter"/>
</dbReference>
<name>A0A833SA03_PHYIN</name>
<organism evidence="3 4">
    <name type="scientific">Phytophthora infestans</name>
    <name type="common">Potato late blight agent</name>
    <name type="synonym">Botrytis infestans</name>
    <dbReference type="NCBI Taxonomy" id="4787"/>
    <lineage>
        <taxon>Eukaryota</taxon>
        <taxon>Sar</taxon>
        <taxon>Stramenopiles</taxon>
        <taxon>Oomycota</taxon>
        <taxon>Peronosporomycetes</taxon>
        <taxon>Peronosporales</taxon>
        <taxon>Peronosporaceae</taxon>
        <taxon>Phytophthora</taxon>
    </lineage>
</organism>
<dbReference type="AlphaFoldDB" id="A0A833SA03"/>
<sequence>MTEVPASPAQTDFRTLQSHNSTHSLRGAMVSTQYESVEDKGLRSMTNRRKALIAAAVLVAVAAVIAVIIVLVDSDDDDSSSDDSTTITAASLLALSHVAVTNLTLVSATSDDVAKDSCVELEWIPTGVEWTASTGSTISLLCMQQSVESTSSENVGAVDLDAVSVMRRVVVVSDTESCPSNMQMIVNPSSNLLVCVEFLSASAAFDTEQYVVDIMTTTESFYNHNTPGWITWPADLKMESSAPSVYLSARYPVRPIVALQVLADVSTDTVYSACDELEPQGQWETPGFVLKSSEGAAANSDSSDVVICLQRPLANATGSFSVLTDLSVNLPTESCPEADSTNSTEITSDQIKLCASWDIVDFGNSSSNSSVSSEATSSFVAELALYETSQAEGAGFSISSTVPGDWDVVGNEFTGTVQTFVMTRSYEPFVMNTSSSDNELSSSVESIASNSSQTLSFKVLQIADMHLTGNPDYRCSDAPSNIRASLLAAASIIAQELREESNSTSSATAGEDNDPMYNECREALTVAFLDELLDIEQPDFVVFTGDNVQTNLDTSMHAFAMSIFSARVERRGIPWAAVFGNHDAEGGLSREEMLDLMVEGKQYSHVKSGPRDIGGVGNYEVNVVAPTTGPWGEQGSTVFRMYFLDSHATIDTATYPLINDDSDYDWIKESQIAFYRELAESHVVEEAAGDKNSSLNGSVPAVMFYHIPIPEYAMASPLNRNGDKYEATASAEVNSGLFSALVEMGDVKATFVGHDHINEYCYLRQGVQLCYGGGIGLGRAYGLTDFERRARVLEWTFDTNQTRTLQSWKRYFDDPTQIQSVELLYSD</sequence>
<dbReference type="InterPro" id="IPR004843">
    <property type="entry name" value="Calcineurin-like_PHP"/>
</dbReference>
<proteinExistence type="predicted"/>
<dbReference type="SUPFAM" id="SSF56300">
    <property type="entry name" value="Metallo-dependent phosphatases"/>
    <property type="match status" value="1"/>
</dbReference>
<keyword evidence="4" id="KW-1185">Reference proteome</keyword>
<keyword evidence="1" id="KW-0472">Membrane</keyword>
<feature type="domain" description="Calcineurin-like phosphoesterase" evidence="2">
    <location>
        <begin position="457"/>
        <end position="757"/>
    </location>
</feature>
<protein>
    <submittedName>
        <fullName evidence="3">Calcineurin-like phosphoesterase</fullName>
    </submittedName>
</protein>
<dbReference type="CDD" id="cd07383">
    <property type="entry name" value="MPP_Dcr2"/>
    <property type="match status" value="1"/>
</dbReference>
<evidence type="ECO:0000313" key="3">
    <source>
        <dbReference type="EMBL" id="KAF4031367.1"/>
    </source>
</evidence>
<reference evidence="3" key="1">
    <citation type="submission" date="2020-04" db="EMBL/GenBank/DDBJ databases">
        <title>Hybrid Assembly of Korean Phytophthora infestans isolates.</title>
        <authorList>
            <person name="Prokchorchik M."/>
            <person name="Lee Y."/>
            <person name="Seo J."/>
            <person name="Cho J.-H."/>
            <person name="Park Y.-E."/>
            <person name="Jang D.-C."/>
            <person name="Im J.-S."/>
            <person name="Choi J.-G."/>
            <person name="Park H.-J."/>
            <person name="Lee G.-B."/>
            <person name="Lee Y.-G."/>
            <person name="Hong S.-Y."/>
            <person name="Cho K."/>
            <person name="Sohn K.H."/>
        </authorList>
    </citation>
    <scope>NUCLEOTIDE SEQUENCE</scope>
    <source>
        <strain evidence="3">KR_1_A1</strain>
    </source>
</reference>
<keyword evidence="1" id="KW-0812">Transmembrane</keyword>